<evidence type="ECO:0000256" key="2">
    <source>
        <dbReference type="SAM" id="Coils"/>
    </source>
</evidence>
<organism evidence="6 7">
    <name type="scientific">Naganishia liquefaciens</name>
    <dbReference type="NCBI Taxonomy" id="104408"/>
    <lineage>
        <taxon>Eukaryota</taxon>
        <taxon>Fungi</taxon>
        <taxon>Dikarya</taxon>
        <taxon>Basidiomycota</taxon>
        <taxon>Agaricomycotina</taxon>
        <taxon>Tremellomycetes</taxon>
        <taxon>Filobasidiales</taxon>
        <taxon>Filobasidiaceae</taxon>
        <taxon>Naganishia</taxon>
    </lineage>
</organism>
<evidence type="ECO:0000313" key="7">
    <source>
        <dbReference type="Proteomes" id="UP000620104"/>
    </source>
</evidence>
<dbReference type="Proteomes" id="UP000620104">
    <property type="component" value="Unassembled WGS sequence"/>
</dbReference>
<feature type="compositionally biased region" description="Low complexity" evidence="3">
    <location>
        <begin position="385"/>
        <end position="399"/>
    </location>
</feature>
<feature type="region of interest" description="Disordered" evidence="3">
    <location>
        <begin position="335"/>
        <end position="355"/>
    </location>
</feature>
<dbReference type="Pfam" id="PF01480">
    <property type="entry name" value="PWI"/>
    <property type="match status" value="1"/>
</dbReference>
<dbReference type="InterPro" id="IPR000504">
    <property type="entry name" value="RRM_dom"/>
</dbReference>
<dbReference type="GO" id="GO:0003729">
    <property type="term" value="F:mRNA binding"/>
    <property type="evidence" value="ECO:0007669"/>
    <property type="project" value="TreeGrafter"/>
</dbReference>
<dbReference type="OrthoDB" id="6275295at2759"/>
<name>A0A8H3TR16_9TREE</name>
<feature type="compositionally biased region" description="Pro residues" evidence="3">
    <location>
        <begin position="45"/>
        <end position="71"/>
    </location>
</feature>
<proteinExistence type="predicted"/>
<keyword evidence="1" id="KW-0694">RNA-binding</keyword>
<dbReference type="InterPro" id="IPR034268">
    <property type="entry name" value="RBM25_RRM"/>
</dbReference>
<evidence type="ECO:0000259" key="5">
    <source>
        <dbReference type="PROSITE" id="PS51025"/>
    </source>
</evidence>
<dbReference type="Gene3D" id="3.30.70.330">
    <property type="match status" value="1"/>
</dbReference>
<feature type="domain" description="PWI" evidence="5">
    <location>
        <begin position="675"/>
        <end position="773"/>
    </location>
</feature>
<dbReference type="SMART" id="SM00360">
    <property type="entry name" value="RRM"/>
    <property type="match status" value="1"/>
</dbReference>
<feature type="region of interest" description="Disordered" evidence="3">
    <location>
        <begin position="367"/>
        <end position="445"/>
    </location>
</feature>
<dbReference type="InterPro" id="IPR035979">
    <property type="entry name" value="RBD_domain_sf"/>
</dbReference>
<evidence type="ECO:0000256" key="1">
    <source>
        <dbReference type="PROSITE-ProRule" id="PRU00176"/>
    </source>
</evidence>
<dbReference type="PROSITE" id="PS51025">
    <property type="entry name" value="PWI"/>
    <property type="match status" value="1"/>
</dbReference>
<reference evidence="6" key="1">
    <citation type="submission" date="2020-07" db="EMBL/GenBank/DDBJ databases">
        <title>Draft Genome Sequence of a Deep-Sea Yeast, Naganishia (Cryptococcus) liquefaciens strain N6.</title>
        <authorList>
            <person name="Han Y.W."/>
            <person name="Kajitani R."/>
            <person name="Morimoto H."/>
            <person name="Parhat M."/>
            <person name="Tsubouchi H."/>
            <person name="Bakenova O."/>
            <person name="Ogata M."/>
            <person name="Argunhan B."/>
            <person name="Aoki R."/>
            <person name="Kajiwara S."/>
            <person name="Itoh T."/>
            <person name="Iwasaki H."/>
        </authorList>
    </citation>
    <scope>NUCLEOTIDE SEQUENCE</scope>
    <source>
        <strain evidence="6">N6</strain>
    </source>
</reference>
<keyword evidence="2" id="KW-0175">Coiled coil</keyword>
<dbReference type="Pfam" id="PF00076">
    <property type="entry name" value="RRM_1"/>
    <property type="match status" value="1"/>
</dbReference>
<feature type="domain" description="RRM" evidence="4">
    <location>
        <begin position="151"/>
        <end position="225"/>
    </location>
</feature>
<dbReference type="GO" id="GO:0005681">
    <property type="term" value="C:spliceosomal complex"/>
    <property type="evidence" value="ECO:0007669"/>
    <property type="project" value="TreeGrafter"/>
</dbReference>
<dbReference type="PANTHER" id="PTHR18806">
    <property type="entry name" value="RBM25 PROTEIN"/>
    <property type="match status" value="1"/>
</dbReference>
<evidence type="ECO:0008006" key="8">
    <source>
        <dbReference type="Google" id="ProtNLM"/>
    </source>
</evidence>
<dbReference type="CDD" id="cd12446">
    <property type="entry name" value="RRM_RBM25"/>
    <property type="match status" value="1"/>
</dbReference>
<dbReference type="InterPro" id="IPR012677">
    <property type="entry name" value="Nucleotide-bd_a/b_plait_sf"/>
</dbReference>
<dbReference type="PANTHER" id="PTHR18806:SF4">
    <property type="entry name" value="RNA-BINDING PROTEIN 25"/>
    <property type="match status" value="1"/>
</dbReference>
<feature type="region of interest" description="Disordered" evidence="3">
    <location>
        <begin position="1"/>
        <end position="94"/>
    </location>
</feature>
<dbReference type="AlphaFoldDB" id="A0A8H3TR16"/>
<evidence type="ECO:0000313" key="6">
    <source>
        <dbReference type="EMBL" id="GHJ85627.1"/>
    </source>
</evidence>
<sequence>MYNGYPPQGYPPYMPPAAGTPQGFRPPMPGMPMPTLPPQQSYPGSPAPNPGFRPGMPPFAPSPYGVPPPQPGTGVSPNANGFRPAPGLGYNGGAGVGHPPGGGYGFDQGAMGLPRPPHMMPGMMPGMPGGPGMMGGMDGNPNFVKPAVKTTAVYIGGIPDGINDSILTGIIQACGPLHKLNRVTNASGKQAGFGFAEFEDPEVVLRCLKCLHGTELPDITPRGRQEGLKKTLVVKADEKTRAFLDEFEELNIRTDHDDELDGSAKARIGNIVRALHDPSADLAAIIGASAAPDVREEDKNTDLFVVPDHLKDLDASELPENQRSVVMGQIASFREASAKREAEKRKHDENLDVRKQAMMGASVPYGRAPYQAAPTAGRQWGNGTQPHSPQQQQQQQQSQTRPIGDGPQSYNQPVGFVKAQTAEAKAETERTDEEAEQIKMEEQQRQKAVMLRDKERRIESKERVNHQRLAQELAVLQQDAELEKADREAMRKELARYDDDYYAETGRDLFFADRLRWRSDRQRSRRIEYQEDVRDRQREVDEQAALDKEADDMLKRQMDEMADVEAKGRAAGLLFEDAKPIKVAIAAAPAQPSANAVASSSAASVKTETKPKVAPTRGVAATAFGGDEEEDDVKKKRTLVRLDDDVGKLGVTSGVEGKTQAKLIDIRNSVPTSVAEVFNFKIKWEALTPTILDEKVFPIVREKLVSILGDLEIDELFNFVVEHVQQHAKPQTIVEGLEPVLDEEAEPLVVRLWRAIAFESAAFTAGLDSGAMQV</sequence>
<gene>
    <name evidence="6" type="ORF">NliqN6_2029</name>
</gene>
<dbReference type="EMBL" id="BLZA01000013">
    <property type="protein sequence ID" value="GHJ85627.1"/>
    <property type="molecule type" value="Genomic_DNA"/>
</dbReference>
<keyword evidence="7" id="KW-1185">Reference proteome</keyword>
<feature type="compositionally biased region" description="Basic and acidic residues" evidence="3">
    <location>
        <begin position="436"/>
        <end position="445"/>
    </location>
</feature>
<dbReference type="SUPFAM" id="SSF54928">
    <property type="entry name" value="RNA-binding domain, RBD"/>
    <property type="match status" value="1"/>
</dbReference>
<dbReference type="PROSITE" id="PS50102">
    <property type="entry name" value="RRM"/>
    <property type="match status" value="1"/>
</dbReference>
<feature type="compositionally biased region" description="Pro residues" evidence="3">
    <location>
        <begin position="24"/>
        <end position="37"/>
    </location>
</feature>
<dbReference type="InterPro" id="IPR052768">
    <property type="entry name" value="RBM25"/>
</dbReference>
<dbReference type="InterPro" id="IPR002483">
    <property type="entry name" value="PWI_dom"/>
</dbReference>
<dbReference type="SMART" id="SM00311">
    <property type="entry name" value="PWI"/>
    <property type="match status" value="1"/>
</dbReference>
<evidence type="ECO:0000259" key="4">
    <source>
        <dbReference type="PROSITE" id="PS50102"/>
    </source>
</evidence>
<feature type="coiled-coil region" evidence="2">
    <location>
        <begin position="466"/>
        <end position="500"/>
    </location>
</feature>
<comment type="caution">
    <text evidence="6">The sequence shown here is derived from an EMBL/GenBank/DDBJ whole genome shotgun (WGS) entry which is preliminary data.</text>
</comment>
<evidence type="ECO:0000256" key="3">
    <source>
        <dbReference type="SAM" id="MobiDB-lite"/>
    </source>
</evidence>
<dbReference type="Gene3D" id="1.20.1390.10">
    <property type="entry name" value="PWI domain"/>
    <property type="match status" value="1"/>
</dbReference>
<accession>A0A8H3TR16</accession>
<protein>
    <recommendedName>
        <fullName evidence="8">PWI domain-containing protein</fullName>
    </recommendedName>
</protein>
<feature type="compositionally biased region" description="Basic and acidic residues" evidence="3">
    <location>
        <begin position="336"/>
        <end position="355"/>
    </location>
</feature>